<keyword evidence="8" id="KW-1185">Reference proteome</keyword>
<dbReference type="InterPro" id="IPR050624">
    <property type="entry name" value="HTH-type_Tx_Regulator"/>
</dbReference>
<gene>
    <name evidence="7" type="ORF">AOX59_00865</name>
</gene>
<evidence type="ECO:0000313" key="8">
    <source>
        <dbReference type="Proteomes" id="UP000050331"/>
    </source>
</evidence>
<keyword evidence="2" id="KW-0805">Transcription regulation</keyword>
<dbReference type="STRING" id="1472767.AOX59_00865"/>
<dbReference type="GO" id="GO:0045892">
    <property type="term" value="P:negative regulation of DNA-templated transcription"/>
    <property type="evidence" value="ECO:0007669"/>
    <property type="project" value="UniProtKB-ARBA"/>
</dbReference>
<dbReference type="Pfam" id="PF00440">
    <property type="entry name" value="TetR_N"/>
    <property type="match status" value="1"/>
</dbReference>
<sequence>MGQRREEMLDAAVQLFQENGFHATSVEDIARASGISKGGFYKHFDSKETMILELLQRYYNEMFREADRFSEDLKESPLLVLKKKITIELEKSIDYRYFFHAIVTDFSPNDTGPVPKSLDHIQHKLHEWRKYALLEAFGSKSKNYLSDLAVVMEGIIHSYLMKIIWQGTDLPLDMLGDFIAECLQAIVANDENIFPVLPGSLSGDSRASIQEDLKLQLDAIRTELDREPETFSSFEKDIQTFDLLIEELGQEKVREFLVDALLAQLYRRPNLKEKLTSILTTWEVWKGDLT</sequence>
<keyword evidence="3 5" id="KW-0238">DNA-binding</keyword>
<dbReference type="SUPFAM" id="SSF46689">
    <property type="entry name" value="Homeodomain-like"/>
    <property type="match status" value="1"/>
</dbReference>
<dbReference type="Gene3D" id="1.10.357.10">
    <property type="entry name" value="Tetracycline Repressor, domain 2"/>
    <property type="match status" value="1"/>
</dbReference>
<dbReference type="InterPro" id="IPR023772">
    <property type="entry name" value="DNA-bd_HTH_TetR-type_CS"/>
</dbReference>
<dbReference type="InterPro" id="IPR009057">
    <property type="entry name" value="Homeodomain-like_sf"/>
</dbReference>
<evidence type="ECO:0000259" key="6">
    <source>
        <dbReference type="PROSITE" id="PS50977"/>
    </source>
</evidence>
<evidence type="ECO:0000313" key="7">
    <source>
        <dbReference type="EMBL" id="ALX47274.1"/>
    </source>
</evidence>
<feature type="domain" description="HTH tetR-type" evidence="6">
    <location>
        <begin position="2"/>
        <end position="62"/>
    </location>
</feature>
<keyword evidence="1" id="KW-0678">Repressor</keyword>
<dbReference type="GO" id="GO:0003677">
    <property type="term" value="F:DNA binding"/>
    <property type="evidence" value="ECO:0007669"/>
    <property type="project" value="UniProtKB-UniRule"/>
</dbReference>
<feature type="DNA-binding region" description="H-T-H motif" evidence="5">
    <location>
        <begin position="25"/>
        <end position="44"/>
    </location>
</feature>
<name>A0A0U4G3S4_9BACI</name>
<dbReference type="Proteomes" id="UP000050331">
    <property type="component" value="Chromosome"/>
</dbReference>
<proteinExistence type="predicted"/>
<evidence type="ECO:0000256" key="3">
    <source>
        <dbReference type="ARBA" id="ARBA00023125"/>
    </source>
</evidence>
<accession>A0A0U4G3S4</accession>
<dbReference type="FunFam" id="1.10.10.60:FF:000141">
    <property type="entry name" value="TetR family transcriptional regulator"/>
    <property type="match status" value="1"/>
</dbReference>
<organism evidence="7 8">
    <name type="scientific">Lentibacillus amyloliquefaciens</name>
    <dbReference type="NCBI Taxonomy" id="1472767"/>
    <lineage>
        <taxon>Bacteria</taxon>
        <taxon>Bacillati</taxon>
        <taxon>Bacillota</taxon>
        <taxon>Bacilli</taxon>
        <taxon>Bacillales</taxon>
        <taxon>Bacillaceae</taxon>
        <taxon>Lentibacillus</taxon>
    </lineage>
</organism>
<dbReference type="PANTHER" id="PTHR43479">
    <property type="entry name" value="ACREF/ENVCD OPERON REPRESSOR-RELATED"/>
    <property type="match status" value="1"/>
</dbReference>
<dbReference type="PANTHER" id="PTHR43479:SF22">
    <property type="entry name" value="TRANSCRIPTIONAL REGULATOR, TETR FAMILY"/>
    <property type="match status" value="1"/>
</dbReference>
<protein>
    <recommendedName>
        <fullName evidence="6">HTH tetR-type domain-containing protein</fullName>
    </recommendedName>
</protein>
<evidence type="ECO:0000256" key="2">
    <source>
        <dbReference type="ARBA" id="ARBA00023015"/>
    </source>
</evidence>
<dbReference type="PRINTS" id="PR00455">
    <property type="entry name" value="HTHTETR"/>
</dbReference>
<dbReference type="InterPro" id="IPR001647">
    <property type="entry name" value="HTH_TetR"/>
</dbReference>
<keyword evidence="4" id="KW-0804">Transcription</keyword>
<dbReference type="KEGG" id="lao:AOX59_00865"/>
<evidence type="ECO:0000256" key="5">
    <source>
        <dbReference type="PROSITE-ProRule" id="PRU00335"/>
    </source>
</evidence>
<evidence type="ECO:0000256" key="4">
    <source>
        <dbReference type="ARBA" id="ARBA00023163"/>
    </source>
</evidence>
<dbReference type="EMBL" id="CP013862">
    <property type="protein sequence ID" value="ALX47274.1"/>
    <property type="molecule type" value="Genomic_DNA"/>
</dbReference>
<dbReference type="PROSITE" id="PS01081">
    <property type="entry name" value="HTH_TETR_1"/>
    <property type="match status" value="1"/>
</dbReference>
<evidence type="ECO:0000256" key="1">
    <source>
        <dbReference type="ARBA" id="ARBA00022491"/>
    </source>
</evidence>
<dbReference type="AlphaFoldDB" id="A0A0U4G3S4"/>
<dbReference type="PROSITE" id="PS50977">
    <property type="entry name" value="HTH_TETR_2"/>
    <property type="match status" value="1"/>
</dbReference>
<reference evidence="7 8" key="1">
    <citation type="submission" date="2016-01" db="EMBL/GenBank/DDBJ databases">
        <title>Complete genome sequence of strain Lentibacillus amyloliquefaciens LAM0015T isolated from saline sediment.</title>
        <authorList>
            <person name="Wang J.-L."/>
            <person name="He M.-X."/>
        </authorList>
    </citation>
    <scope>NUCLEOTIDE SEQUENCE [LARGE SCALE GENOMIC DNA]</scope>
    <source>
        <strain evidence="7 8">LAM0015</strain>
    </source>
</reference>